<organism evidence="2 3">
    <name type="scientific">Recurvomyces mirabilis</name>
    <dbReference type="NCBI Taxonomy" id="574656"/>
    <lineage>
        <taxon>Eukaryota</taxon>
        <taxon>Fungi</taxon>
        <taxon>Dikarya</taxon>
        <taxon>Ascomycota</taxon>
        <taxon>Pezizomycotina</taxon>
        <taxon>Dothideomycetes</taxon>
        <taxon>Dothideomycetidae</taxon>
        <taxon>Mycosphaerellales</taxon>
        <taxon>Teratosphaeriaceae</taxon>
        <taxon>Recurvomyces</taxon>
    </lineage>
</organism>
<evidence type="ECO:0000256" key="1">
    <source>
        <dbReference type="SAM" id="MobiDB-lite"/>
    </source>
</evidence>
<dbReference type="AlphaFoldDB" id="A0AAE1C695"/>
<dbReference type="Proteomes" id="UP001274830">
    <property type="component" value="Unassembled WGS sequence"/>
</dbReference>
<feature type="region of interest" description="Disordered" evidence="1">
    <location>
        <begin position="103"/>
        <end position="140"/>
    </location>
</feature>
<comment type="caution">
    <text evidence="2">The sequence shown here is derived from an EMBL/GenBank/DDBJ whole genome shotgun (WGS) entry which is preliminary data.</text>
</comment>
<sequence>MGGKAFAAAHAPEGYVLNIQPLDQVHYDQLKNLYLSKIRTHLGEAVLVEVLKEAPEKTSYGDIDYLLATDEKVNFIDLANAVGATAVVKSGPSVCSFAARQDGSANGPELAVYTKPDSRRPEPKQLTTSGGGSDATSTSPPCAQIDLEVVPLVAFAWRSFLASYGGVGMILGRIIRDVGCSVHGDGLWLQLPELDEAKKMNLHNIADKSGMIWLSSDPAEVMGFMHMPVDRYELGFDTLQDLYTWLSSCRLLLGGAIVFAKADEAENVEVKYQGKPKLYKNFFREGIHTVPRGGEMYEGMSMTDVRQLLLLEALEKFGKAAEHEKKAGVLRRKIAHGKAEDWLKQAIMTATGKEGKNATEIVRAFRRWVGVTESNHELYVLPAALSDETSELYKLVDSDQNVVLYRAANEAFVAKHWEDIRGLLRQSTK</sequence>
<keyword evidence="3" id="KW-1185">Reference proteome</keyword>
<gene>
    <name evidence="2" type="ORF">LTR78_000090</name>
</gene>
<proteinExistence type="predicted"/>
<evidence type="ECO:0000313" key="2">
    <source>
        <dbReference type="EMBL" id="KAK3679714.1"/>
    </source>
</evidence>
<protein>
    <submittedName>
        <fullName evidence="2">Uncharacterized protein</fullName>
    </submittedName>
</protein>
<reference evidence="2" key="1">
    <citation type="submission" date="2023-07" db="EMBL/GenBank/DDBJ databases">
        <title>Black Yeasts Isolated from many extreme environments.</title>
        <authorList>
            <person name="Coleine C."/>
            <person name="Stajich J.E."/>
            <person name="Selbmann L."/>
        </authorList>
    </citation>
    <scope>NUCLEOTIDE SEQUENCE</scope>
    <source>
        <strain evidence="2">CCFEE 5485</strain>
    </source>
</reference>
<accession>A0AAE1C695</accession>
<dbReference type="EMBL" id="JAUTXT010000001">
    <property type="protein sequence ID" value="KAK3679714.1"/>
    <property type="molecule type" value="Genomic_DNA"/>
</dbReference>
<evidence type="ECO:0000313" key="3">
    <source>
        <dbReference type="Proteomes" id="UP001274830"/>
    </source>
</evidence>
<name>A0AAE1C695_9PEZI</name>